<proteinExistence type="predicted"/>
<keyword evidence="2" id="KW-0812">Transmembrane</keyword>
<comment type="caution">
    <text evidence="3">The sequence shown here is derived from an EMBL/GenBank/DDBJ whole genome shotgun (WGS) entry which is preliminary data.</text>
</comment>
<feature type="compositionally biased region" description="Low complexity" evidence="1">
    <location>
        <begin position="303"/>
        <end position="316"/>
    </location>
</feature>
<gene>
    <name evidence="3" type="ORF">Taro_037793</name>
</gene>
<evidence type="ECO:0000256" key="1">
    <source>
        <dbReference type="SAM" id="MobiDB-lite"/>
    </source>
</evidence>
<evidence type="ECO:0000313" key="4">
    <source>
        <dbReference type="Proteomes" id="UP000652761"/>
    </source>
</evidence>
<dbReference type="EMBL" id="NMUH01003323">
    <property type="protein sequence ID" value="MQM04991.1"/>
    <property type="molecule type" value="Genomic_DNA"/>
</dbReference>
<accession>A0A843WHB0</accession>
<evidence type="ECO:0000313" key="3">
    <source>
        <dbReference type="EMBL" id="MQM04991.1"/>
    </source>
</evidence>
<sequence>MDYLLPAWKETPVSEPAAAFAAVGPGLAGSVVVVAAAPAAVVAVAPAVTVVAVVATVVVAAAAAAAEAMFDPIVLSWALQHLKYQAIVPAMLGCSQGVAGRGVSCAHLSLRSGAPDDSRTLLRDVAGLLRRGLRGCLRRRHHRFGPVPGPRSGDLERDPHFLHPPSAFPDRTPRSHGFRNATLPHHRRIAKTSLASCGEWATSIPEEGSGRREMEGGRRGFDRGGEVTLVALPAPVSSSFSTPPAWCLLCSIYRTAAPTESASLAPPAVRVPVEKYSLTSSMEKPMLGLRSLVREPRSGGGSNSSSGPSDSFSGSSYAPDQTRILIRVPAGLESTLPPLVALPFRIVNELFIFFIATYWQIKELKSQRMTIEDEGPDRKMSHLLWAEAQGHCRPK</sequence>
<evidence type="ECO:0000256" key="2">
    <source>
        <dbReference type="SAM" id="Phobius"/>
    </source>
</evidence>
<feature type="transmembrane region" description="Helical" evidence="2">
    <location>
        <begin position="50"/>
        <end position="70"/>
    </location>
</feature>
<organism evidence="3 4">
    <name type="scientific">Colocasia esculenta</name>
    <name type="common">Wild taro</name>
    <name type="synonym">Arum esculentum</name>
    <dbReference type="NCBI Taxonomy" id="4460"/>
    <lineage>
        <taxon>Eukaryota</taxon>
        <taxon>Viridiplantae</taxon>
        <taxon>Streptophyta</taxon>
        <taxon>Embryophyta</taxon>
        <taxon>Tracheophyta</taxon>
        <taxon>Spermatophyta</taxon>
        <taxon>Magnoliopsida</taxon>
        <taxon>Liliopsida</taxon>
        <taxon>Araceae</taxon>
        <taxon>Aroideae</taxon>
        <taxon>Colocasieae</taxon>
        <taxon>Colocasia</taxon>
    </lineage>
</organism>
<reference evidence="3" key="1">
    <citation type="submission" date="2017-07" db="EMBL/GenBank/DDBJ databases">
        <title>Taro Niue Genome Assembly and Annotation.</title>
        <authorList>
            <person name="Atibalentja N."/>
            <person name="Keating K."/>
            <person name="Fields C.J."/>
        </authorList>
    </citation>
    <scope>NUCLEOTIDE SEQUENCE</scope>
    <source>
        <strain evidence="3">Niue_2</strain>
        <tissue evidence="3">Leaf</tissue>
    </source>
</reference>
<name>A0A843WHB0_COLES</name>
<keyword evidence="2" id="KW-1133">Transmembrane helix</keyword>
<keyword evidence="2" id="KW-0472">Membrane</keyword>
<protein>
    <submittedName>
        <fullName evidence="3">Uncharacterized protein</fullName>
    </submittedName>
</protein>
<feature type="region of interest" description="Disordered" evidence="1">
    <location>
        <begin position="293"/>
        <end position="316"/>
    </location>
</feature>
<keyword evidence="4" id="KW-1185">Reference proteome</keyword>
<feature type="transmembrane region" description="Helical" evidence="2">
    <location>
        <begin position="20"/>
        <end position="43"/>
    </location>
</feature>
<dbReference type="AlphaFoldDB" id="A0A843WHB0"/>
<dbReference type="Proteomes" id="UP000652761">
    <property type="component" value="Unassembled WGS sequence"/>
</dbReference>